<sequence>MKQLLVLRHAKSSWDDPDLEDIERPLAKRGRRDAPAMGRALHARGIEADSVLCSDAQRTRETWSLLAPEWLTDGPLPIEVTRTLYMASAKRLLQLCRETEEPIQRLMLIGHNPGLHELCLRLCGTARDPKELTQLRSKLPTAAFLLLSFPMDNWAMLEEATGRLELFLRPRDLED</sequence>
<dbReference type="PANTHER" id="PTHR47623">
    <property type="entry name" value="OS09G0287300 PROTEIN"/>
    <property type="match status" value="1"/>
</dbReference>
<dbReference type="RefSeq" id="WP_382421917.1">
    <property type="nucleotide sequence ID" value="NZ_JBHSCW010000003.1"/>
</dbReference>
<organism evidence="1 2">
    <name type="scientific">Fodinicurvata halophila</name>
    <dbReference type="NCBI Taxonomy" id="1419723"/>
    <lineage>
        <taxon>Bacteria</taxon>
        <taxon>Pseudomonadati</taxon>
        <taxon>Pseudomonadota</taxon>
        <taxon>Alphaproteobacteria</taxon>
        <taxon>Rhodospirillales</taxon>
        <taxon>Rhodovibrionaceae</taxon>
        <taxon>Fodinicurvata</taxon>
    </lineage>
</organism>
<dbReference type="Proteomes" id="UP001595799">
    <property type="component" value="Unassembled WGS sequence"/>
</dbReference>
<proteinExistence type="predicted"/>
<dbReference type="CDD" id="cd07067">
    <property type="entry name" value="HP_PGM_like"/>
    <property type="match status" value="1"/>
</dbReference>
<dbReference type="InterPro" id="IPR029033">
    <property type="entry name" value="His_PPase_superfam"/>
</dbReference>
<dbReference type="Gene3D" id="3.40.50.1240">
    <property type="entry name" value="Phosphoglycerate mutase-like"/>
    <property type="match status" value="1"/>
</dbReference>
<dbReference type="InterPro" id="IPR013078">
    <property type="entry name" value="His_Pase_superF_clade-1"/>
</dbReference>
<accession>A0ABV8UJZ9</accession>
<evidence type="ECO:0000313" key="1">
    <source>
        <dbReference type="EMBL" id="MFC4351591.1"/>
    </source>
</evidence>
<keyword evidence="2" id="KW-1185">Reference proteome</keyword>
<protein>
    <submittedName>
        <fullName evidence="1">SixA phosphatase family protein</fullName>
    </submittedName>
</protein>
<reference evidence="2" key="1">
    <citation type="journal article" date="2019" name="Int. J. Syst. Evol. Microbiol.">
        <title>The Global Catalogue of Microorganisms (GCM) 10K type strain sequencing project: providing services to taxonomists for standard genome sequencing and annotation.</title>
        <authorList>
            <consortium name="The Broad Institute Genomics Platform"/>
            <consortium name="The Broad Institute Genome Sequencing Center for Infectious Disease"/>
            <person name="Wu L."/>
            <person name="Ma J."/>
        </authorList>
    </citation>
    <scope>NUCLEOTIDE SEQUENCE [LARGE SCALE GENOMIC DNA]</scope>
    <source>
        <strain evidence="2">CECT 8472</strain>
    </source>
</reference>
<dbReference type="Pfam" id="PF00300">
    <property type="entry name" value="His_Phos_1"/>
    <property type="match status" value="1"/>
</dbReference>
<gene>
    <name evidence="1" type="ORF">ACFOW6_08570</name>
</gene>
<dbReference type="PANTHER" id="PTHR47623:SF1">
    <property type="entry name" value="OS09G0287300 PROTEIN"/>
    <property type="match status" value="1"/>
</dbReference>
<dbReference type="SUPFAM" id="SSF53254">
    <property type="entry name" value="Phosphoglycerate mutase-like"/>
    <property type="match status" value="1"/>
</dbReference>
<name>A0ABV8UJZ9_9PROT</name>
<evidence type="ECO:0000313" key="2">
    <source>
        <dbReference type="Proteomes" id="UP001595799"/>
    </source>
</evidence>
<dbReference type="EMBL" id="JBHSCW010000003">
    <property type="protein sequence ID" value="MFC4351591.1"/>
    <property type="molecule type" value="Genomic_DNA"/>
</dbReference>
<comment type="caution">
    <text evidence="1">The sequence shown here is derived from an EMBL/GenBank/DDBJ whole genome shotgun (WGS) entry which is preliminary data.</text>
</comment>